<reference evidence="3 4" key="1">
    <citation type="submission" date="2020-04" db="EMBL/GenBank/DDBJ databases">
        <title>Draft genome of Pyxidicoccus fallax type strain.</title>
        <authorList>
            <person name="Whitworth D.E."/>
        </authorList>
    </citation>
    <scope>NUCLEOTIDE SEQUENCE [LARGE SCALE GENOMIC DNA]</scope>
    <source>
        <strain evidence="3 4">DSM 14698</strain>
    </source>
</reference>
<feature type="region of interest" description="Disordered" evidence="1">
    <location>
        <begin position="140"/>
        <end position="166"/>
    </location>
</feature>
<dbReference type="Proteomes" id="UP000518300">
    <property type="component" value="Unassembled WGS sequence"/>
</dbReference>
<feature type="signal peptide" evidence="2">
    <location>
        <begin position="1"/>
        <end position="20"/>
    </location>
</feature>
<evidence type="ECO:0000256" key="1">
    <source>
        <dbReference type="SAM" id="MobiDB-lite"/>
    </source>
</evidence>
<keyword evidence="4" id="KW-1185">Reference proteome</keyword>
<feature type="chain" id="PRO_5032910484" description="Lipoprotein" evidence="2">
    <location>
        <begin position="21"/>
        <end position="511"/>
    </location>
</feature>
<evidence type="ECO:0000256" key="2">
    <source>
        <dbReference type="SAM" id="SignalP"/>
    </source>
</evidence>
<evidence type="ECO:0000313" key="3">
    <source>
        <dbReference type="EMBL" id="NMO14591.1"/>
    </source>
</evidence>
<gene>
    <name evidence="3" type="ORF">HG543_06920</name>
</gene>
<accession>A0A848LED4</accession>
<keyword evidence="2" id="KW-0732">Signal</keyword>
<comment type="caution">
    <text evidence="3">The sequence shown here is derived from an EMBL/GenBank/DDBJ whole genome shotgun (WGS) entry which is preliminary data.</text>
</comment>
<name>A0A848LED4_9BACT</name>
<organism evidence="3 4">
    <name type="scientific">Pyxidicoccus fallax</name>
    <dbReference type="NCBI Taxonomy" id="394095"/>
    <lineage>
        <taxon>Bacteria</taxon>
        <taxon>Pseudomonadati</taxon>
        <taxon>Myxococcota</taxon>
        <taxon>Myxococcia</taxon>
        <taxon>Myxococcales</taxon>
        <taxon>Cystobacterineae</taxon>
        <taxon>Myxococcaceae</taxon>
        <taxon>Pyxidicoccus</taxon>
    </lineage>
</organism>
<sequence length="511" mass="55533">MKPFPLVALLCALMSACQDAEEPCGEGCRVPHRGLGRVFDEGTLTHAVSPRTGWGGLKVRLAGDTVFVLETKRDESSGVQRRLVARTRDSEVRWTRVEEAGEHFSDFTVHPSGEVTLGVERTAAERGGYDLLRLSPGGEVLSRQPVPEPRTLSAEDVGTGLPAQPFRMKGRPVHALTDGWLRTEARGEDVVVAFLTLVDEPPPSPNRPPSDLVSGVMALRWSESRYEEEWARLVDGRHQVDPAAWAYDEFRWREAPGRPLLAIGGDGAVVVGRTWTQSRCLAASDIFGVPTRLDCILDEDIATHMDTEHQAFAFTSFTATGEREGTHMFHPSDAAEFVVFDLAARGGDVAIAGSFVREDAQGAIDYYESSPGAGDRMTPYDGYVAVFERRTGSLRFSHVLGGPRADHISALRWTDSGLLAVGASGWDRWANGMSISRGSGPLLAMFSAGGDLSRMRTVPLDGSQRHFHLLGVDARDDEIVAVGLADAPMTHSGDRGQRANMTFGGLTVELR</sequence>
<protein>
    <recommendedName>
        <fullName evidence="5">Lipoprotein</fullName>
    </recommendedName>
</protein>
<dbReference type="AlphaFoldDB" id="A0A848LED4"/>
<dbReference type="PROSITE" id="PS51257">
    <property type="entry name" value="PROKAR_LIPOPROTEIN"/>
    <property type="match status" value="1"/>
</dbReference>
<dbReference type="RefSeq" id="WP_169343885.1">
    <property type="nucleotide sequence ID" value="NZ_JABBJJ010000021.1"/>
</dbReference>
<proteinExistence type="predicted"/>
<evidence type="ECO:0000313" key="4">
    <source>
        <dbReference type="Proteomes" id="UP000518300"/>
    </source>
</evidence>
<dbReference type="EMBL" id="JABBJJ010000021">
    <property type="protein sequence ID" value="NMO14591.1"/>
    <property type="molecule type" value="Genomic_DNA"/>
</dbReference>
<evidence type="ECO:0008006" key="5">
    <source>
        <dbReference type="Google" id="ProtNLM"/>
    </source>
</evidence>